<evidence type="ECO:0000313" key="5">
    <source>
        <dbReference type="Proteomes" id="UP000004080"/>
    </source>
</evidence>
<evidence type="ECO:0000256" key="1">
    <source>
        <dbReference type="ARBA" id="ARBA00010944"/>
    </source>
</evidence>
<keyword evidence="5" id="KW-1185">Reference proteome</keyword>
<protein>
    <recommendedName>
        <fullName evidence="2">dTDP-4-dehydrorhamnose reductase</fullName>
        <ecNumber evidence="2">1.1.1.133</ecNumber>
    </recommendedName>
</protein>
<dbReference type="EMBL" id="AKKV01000031">
    <property type="protein sequence ID" value="EIT84615.1"/>
    <property type="molecule type" value="Genomic_DNA"/>
</dbReference>
<dbReference type="InterPro" id="IPR036291">
    <property type="entry name" value="NAD(P)-bd_dom_sf"/>
</dbReference>
<name>I8UCG5_9BACL</name>
<proteinExistence type="inferred from homology"/>
<dbReference type="Proteomes" id="UP000004080">
    <property type="component" value="Unassembled WGS sequence"/>
</dbReference>
<evidence type="ECO:0000313" key="4">
    <source>
        <dbReference type="EMBL" id="EIT84615.1"/>
    </source>
</evidence>
<dbReference type="InterPro" id="IPR005913">
    <property type="entry name" value="dTDP_dehydrorham_reduct"/>
</dbReference>
<dbReference type="NCBIfam" id="TIGR01214">
    <property type="entry name" value="rmlD"/>
    <property type="match status" value="1"/>
</dbReference>
<comment type="similarity">
    <text evidence="1 2">Belongs to the dTDP-4-dehydrorhamnose reductase family.</text>
</comment>
<dbReference type="GO" id="GO:0008831">
    <property type="term" value="F:dTDP-4-dehydrorhamnose reductase activity"/>
    <property type="evidence" value="ECO:0007669"/>
    <property type="project" value="UniProtKB-EC"/>
</dbReference>
<dbReference type="CDD" id="cd05254">
    <property type="entry name" value="dTDP_HR_like_SDR_e"/>
    <property type="match status" value="1"/>
</dbReference>
<dbReference type="PANTHER" id="PTHR10491">
    <property type="entry name" value="DTDP-4-DEHYDRORHAMNOSE REDUCTASE"/>
    <property type="match status" value="1"/>
</dbReference>
<dbReference type="UniPathway" id="UPA00124"/>
<dbReference type="GO" id="GO:0005829">
    <property type="term" value="C:cytosol"/>
    <property type="evidence" value="ECO:0007669"/>
    <property type="project" value="TreeGrafter"/>
</dbReference>
<dbReference type="InterPro" id="IPR029903">
    <property type="entry name" value="RmlD-like-bd"/>
</dbReference>
<comment type="caution">
    <text evidence="4">The sequence shown here is derived from an EMBL/GenBank/DDBJ whole genome shotgun (WGS) entry which is preliminary data.</text>
</comment>
<evidence type="ECO:0000256" key="2">
    <source>
        <dbReference type="RuleBase" id="RU364082"/>
    </source>
</evidence>
<comment type="function">
    <text evidence="2">Catalyzes the reduction of dTDP-6-deoxy-L-lyxo-4-hexulose to yield dTDP-L-rhamnose.</text>
</comment>
<comment type="pathway">
    <text evidence="2">Carbohydrate biosynthesis; dTDP-L-rhamnose biosynthesis.</text>
</comment>
<dbReference type="eggNOG" id="COG1091">
    <property type="taxonomic scope" value="Bacteria"/>
</dbReference>
<dbReference type="AlphaFoldDB" id="I8UCG5"/>
<keyword evidence="2" id="KW-0521">NADP</keyword>
<dbReference type="Pfam" id="PF04321">
    <property type="entry name" value="RmlD_sub_bind"/>
    <property type="match status" value="1"/>
</dbReference>
<dbReference type="PANTHER" id="PTHR10491:SF4">
    <property type="entry name" value="METHIONINE ADENOSYLTRANSFERASE 2 SUBUNIT BETA"/>
    <property type="match status" value="1"/>
</dbReference>
<organism evidence="4 5">
    <name type="scientific">Fictibacillus macauensis ZFHKF-1</name>
    <dbReference type="NCBI Taxonomy" id="1196324"/>
    <lineage>
        <taxon>Bacteria</taxon>
        <taxon>Bacillati</taxon>
        <taxon>Bacillota</taxon>
        <taxon>Bacilli</taxon>
        <taxon>Bacillales</taxon>
        <taxon>Fictibacillaceae</taxon>
        <taxon>Fictibacillus</taxon>
    </lineage>
</organism>
<dbReference type="PATRIC" id="fig|1196324.3.peg.3034"/>
<sequence length="283" mass="31817">MKIVLTGGGGQLAAAFQQETFPTVEWILLDRQALDVTDEGAVQNCLRTYRPDVVIHCAAYTRVEQAESDAHQAYSINGLGAYYVAKACQEVQAQFIYISTDYVFDGQKRTPYETSDRVRPLNVYGMSKWLGEELALAACARAKVVRTSWLYGHGKANFVNTMRASAIREEEVAVICEQWGSPTYAPDLVHAVMALIPCESGVYHFSNEGMCSWYDFAREIYRLSGAHSHLVQPKKMANYHSEAQRPSYSVLAKTKFQATTGCEPRGWQEALQAFFKKERHTDD</sequence>
<dbReference type="SUPFAM" id="SSF51735">
    <property type="entry name" value="NAD(P)-binding Rossmann-fold domains"/>
    <property type="match status" value="1"/>
</dbReference>
<evidence type="ECO:0000259" key="3">
    <source>
        <dbReference type="Pfam" id="PF04321"/>
    </source>
</evidence>
<gene>
    <name evidence="4" type="ORF">A374_14845</name>
</gene>
<dbReference type="RefSeq" id="WP_007203045.1">
    <property type="nucleotide sequence ID" value="NZ_AKKV01000031.1"/>
</dbReference>
<accession>I8UCG5</accession>
<dbReference type="GO" id="GO:0019305">
    <property type="term" value="P:dTDP-rhamnose biosynthetic process"/>
    <property type="evidence" value="ECO:0007669"/>
    <property type="project" value="UniProtKB-UniPathway"/>
</dbReference>
<feature type="domain" description="RmlD-like substrate binding" evidence="3">
    <location>
        <begin position="1"/>
        <end position="278"/>
    </location>
</feature>
<keyword evidence="2" id="KW-0560">Oxidoreductase</keyword>
<dbReference type="Gene3D" id="3.90.25.10">
    <property type="entry name" value="UDP-galactose 4-epimerase, domain 1"/>
    <property type="match status" value="1"/>
</dbReference>
<dbReference type="STRING" id="1196324.A374_14845"/>
<dbReference type="EC" id="1.1.1.133" evidence="2"/>
<dbReference type="Gene3D" id="3.40.50.720">
    <property type="entry name" value="NAD(P)-binding Rossmann-like Domain"/>
    <property type="match status" value="1"/>
</dbReference>
<reference evidence="4 5" key="1">
    <citation type="journal article" date="2012" name="J. Bacteriol.">
        <title>Genome of Bacillus macauensis ZFHKF-1, a Long-Chain-Forming Bacterium.</title>
        <authorList>
            <person name="Cai L."/>
            <person name="Zhang T."/>
        </authorList>
    </citation>
    <scope>NUCLEOTIDE SEQUENCE [LARGE SCALE GENOMIC DNA]</scope>
    <source>
        <strain evidence="4 5">ZFHKF-1</strain>
    </source>
</reference>